<evidence type="ECO:0000256" key="11">
    <source>
        <dbReference type="ARBA" id="ARBA00022840"/>
    </source>
</evidence>
<keyword evidence="7 15" id="KW-0808">Transferase</keyword>
<keyword evidence="20" id="KW-1185">Reference proteome</keyword>
<dbReference type="UniPathway" id="UPA00138"/>
<dbReference type="RefSeq" id="WP_039646249.1">
    <property type="nucleotide sequence ID" value="NZ_JXBL01000001.1"/>
</dbReference>
<dbReference type="Proteomes" id="UP000031433">
    <property type="component" value="Unassembled WGS sequence"/>
</dbReference>
<dbReference type="InterPro" id="IPR002192">
    <property type="entry name" value="PPDK_AMP/ATP-bd"/>
</dbReference>
<accession>A0A0C1QQU4</accession>
<evidence type="ECO:0000256" key="7">
    <source>
        <dbReference type="ARBA" id="ARBA00022679"/>
    </source>
</evidence>
<dbReference type="Pfam" id="PF02896">
    <property type="entry name" value="PEP-utilizers_C"/>
    <property type="match status" value="1"/>
</dbReference>
<dbReference type="Gene3D" id="3.50.30.10">
    <property type="entry name" value="Phosphohistidine domain"/>
    <property type="match status" value="1"/>
</dbReference>
<dbReference type="InterPro" id="IPR023151">
    <property type="entry name" value="PEP_util_CS"/>
</dbReference>
<protein>
    <recommendedName>
        <fullName evidence="6 15">Phosphoenolpyruvate synthase</fullName>
        <shortName evidence="15">PEP synthase</shortName>
        <ecNumber evidence="5 15">2.7.9.2</ecNumber>
    </recommendedName>
    <alternativeName>
        <fullName evidence="13 15">Pyruvate, water dikinase</fullName>
    </alternativeName>
</protein>
<keyword evidence="12 15" id="KW-0460">Magnesium</keyword>
<dbReference type="InterPro" id="IPR015813">
    <property type="entry name" value="Pyrv/PenolPyrv_kinase-like_dom"/>
</dbReference>
<keyword evidence="8 15" id="KW-0479">Metal-binding</keyword>
<evidence type="ECO:0000259" key="17">
    <source>
        <dbReference type="Pfam" id="PF01326"/>
    </source>
</evidence>
<dbReference type="GO" id="GO:0005524">
    <property type="term" value="F:ATP binding"/>
    <property type="evidence" value="ECO:0007669"/>
    <property type="project" value="UniProtKB-KW"/>
</dbReference>
<evidence type="ECO:0000313" key="19">
    <source>
        <dbReference type="EMBL" id="KIE43092.1"/>
    </source>
</evidence>
<dbReference type="PANTHER" id="PTHR43030:SF1">
    <property type="entry name" value="PHOSPHOENOLPYRUVATE SYNTHASE"/>
    <property type="match status" value="1"/>
</dbReference>
<comment type="function">
    <text evidence="2 15">Catalyzes the phosphorylation of pyruvate to phosphoenolpyruvate.</text>
</comment>
<dbReference type="Gene3D" id="3.20.20.60">
    <property type="entry name" value="Phosphoenolpyruvate-binding domains"/>
    <property type="match status" value="1"/>
</dbReference>
<dbReference type="EMBL" id="JXBL01000001">
    <property type="protein sequence ID" value="KIE43092.1"/>
    <property type="molecule type" value="Genomic_DNA"/>
</dbReference>
<dbReference type="PROSITE" id="PS00742">
    <property type="entry name" value="PEP_ENZYMES_2"/>
    <property type="match status" value="1"/>
</dbReference>
<dbReference type="InterPro" id="IPR036637">
    <property type="entry name" value="Phosphohistidine_dom_sf"/>
</dbReference>
<evidence type="ECO:0000256" key="6">
    <source>
        <dbReference type="ARBA" id="ARBA00021623"/>
    </source>
</evidence>
<dbReference type="EC" id="2.7.9.2" evidence="5 15"/>
<comment type="catalytic activity">
    <reaction evidence="14 15">
        <text>pyruvate + ATP + H2O = phosphoenolpyruvate + AMP + phosphate + 2 H(+)</text>
        <dbReference type="Rhea" id="RHEA:11364"/>
        <dbReference type="ChEBI" id="CHEBI:15361"/>
        <dbReference type="ChEBI" id="CHEBI:15377"/>
        <dbReference type="ChEBI" id="CHEBI:15378"/>
        <dbReference type="ChEBI" id="CHEBI:30616"/>
        <dbReference type="ChEBI" id="CHEBI:43474"/>
        <dbReference type="ChEBI" id="CHEBI:58702"/>
        <dbReference type="ChEBI" id="CHEBI:456215"/>
        <dbReference type="EC" id="2.7.9.2"/>
    </reaction>
</comment>
<evidence type="ECO:0000256" key="4">
    <source>
        <dbReference type="ARBA" id="ARBA00007837"/>
    </source>
</evidence>
<dbReference type="FunFam" id="3.50.30.10:FF:000002">
    <property type="entry name" value="Phosphoenolpyruvate synthase"/>
    <property type="match status" value="1"/>
</dbReference>
<dbReference type="GO" id="GO:0046872">
    <property type="term" value="F:metal ion binding"/>
    <property type="evidence" value="ECO:0007669"/>
    <property type="project" value="UniProtKB-KW"/>
</dbReference>
<sequence>MSWIRWFSEITIDDVPLVGGKNASLGEMFGELRPLGVRIPNGFAITAEAYWHLIRSAGILDEMKQTLAGLVKEDVDDLALRGRRLRELVYGAPLPGELAEEIREAYRGLCAEYGENCDVAVRSSATAEDLPTASFAGQQETYLNVRGEAQLLDACRRCFASLFTDRAISYRIDQGFDHFKVGLSVGVMKMVRSDLASSGVIFTIDTETGFRDTVLITGAWGLGENVVQGAVNPDEFTVFKPALRQGFRPIVRRRLGEKKIRMIYGTGTSKHLTKNVEVPREERRRFCLSDDEVLELARQSLLIESHYEKRAGREMPMDIEWAKDGESGRLFIVQARPETVESRKRLDFLETYILEQKGEVLATGTSVGGKIAAGPARVITDIHRLGDFSPGEVLVADTTTPDWEPVMKTAAAIVTNKGGRTCHAAIVSRELGIPSVVGTGDGTERIASNREITVSCAEGEVGRIYSGELPFRVERVDLAGMRRPRTRIMMNLGNPEEAFSLCRIPNDGVGLARMEFIITNHIKIHPMALVHPLRVEDEASRREIARLTAGHADPPAYFVEKLAEGIGTIAAAFHPKPVIVRMSDFKTNEYASLLGGRAFEPDEENPMIGFRGASRYYDERYREGFALECRALKRVRDEMGLVNVIPMIPFCRRLVEAEKVLAEMATNGLVRGENGLEVYVMCEIPNNVIMIDEFSRLFDGFSIGSNDLTQLTLGVDRDSALVAHVFDERDPGVMELIGRVVEGARRNGRHSGICGQAPSDYPEFAAFLVEQGIDSISLNPDSILKITMRVLEMEEELAQQGDKRR</sequence>
<evidence type="ECO:0000256" key="2">
    <source>
        <dbReference type="ARBA" id="ARBA00002988"/>
    </source>
</evidence>
<evidence type="ECO:0000256" key="8">
    <source>
        <dbReference type="ARBA" id="ARBA00022723"/>
    </source>
</evidence>
<dbReference type="InterPro" id="IPR008279">
    <property type="entry name" value="PEP-util_enz_mobile_dom"/>
</dbReference>
<dbReference type="InterPro" id="IPR013815">
    <property type="entry name" value="ATP_grasp_subdomain_1"/>
</dbReference>
<comment type="similarity">
    <text evidence="4 15">Belongs to the PEP-utilizing enzyme family.</text>
</comment>
<dbReference type="PANTHER" id="PTHR43030">
    <property type="entry name" value="PHOSPHOENOLPYRUVATE SYNTHASE"/>
    <property type="match status" value="1"/>
</dbReference>
<evidence type="ECO:0000259" key="18">
    <source>
        <dbReference type="Pfam" id="PF02896"/>
    </source>
</evidence>
<dbReference type="PIRSF" id="PIRSF000854">
    <property type="entry name" value="PEP_synthase"/>
    <property type="match status" value="1"/>
</dbReference>
<keyword evidence="9 15" id="KW-0547">Nucleotide-binding</keyword>
<comment type="pathway">
    <text evidence="3 15">Carbohydrate biosynthesis; gluconeogenesis.</text>
</comment>
<dbReference type="GO" id="GO:0006094">
    <property type="term" value="P:gluconeogenesis"/>
    <property type="evidence" value="ECO:0007669"/>
    <property type="project" value="UniProtKB-UniPathway"/>
</dbReference>
<dbReference type="NCBIfam" id="TIGR01418">
    <property type="entry name" value="PEP_synth"/>
    <property type="match status" value="1"/>
</dbReference>
<dbReference type="FunFam" id="3.30.1490.20:FF:000010">
    <property type="entry name" value="Phosphoenolpyruvate synthase"/>
    <property type="match status" value="1"/>
</dbReference>
<feature type="domain" description="Pyruvate phosphate dikinase AMP/ATP-binding" evidence="17">
    <location>
        <begin position="16"/>
        <end position="345"/>
    </location>
</feature>
<comment type="cofactor">
    <cofactor evidence="1 15">
        <name>Mg(2+)</name>
        <dbReference type="ChEBI" id="CHEBI:18420"/>
    </cofactor>
</comment>
<dbReference type="Gene3D" id="3.30.470.20">
    <property type="entry name" value="ATP-grasp fold, B domain"/>
    <property type="match status" value="1"/>
</dbReference>
<evidence type="ECO:0000256" key="13">
    <source>
        <dbReference type="ARBA" id="ARBA00033470"/>
    </source>
</evidence>
<dbReference type="InterPro" id="IPR018274">
    <property type="entry name" value="PEP_util_AS"/>
</dbReference>
<organism evidence="19 20">
    <name type="scientific">Geobacter soli</name>
    <dbReference type="NCBI Taxonomy" id="1510391"/>
    <lineage>
        <taxon>Bacteria</taxon>
        <taxon>Pseudomonadati</taxon>
        <taxon>Thermodesulfobacteriota</taxon>
        <taxon>Desulfuromonadia</taxon>
        <taxon>Geobacterales</taxon>
        <taxon>Geobacteraceae</taxon>
        <taxon>Geobacter</taxon>
    </lineage>
</organism>
<keyword evidence="11 15" id="KW-0067">ATP-binding</keyword>
<dbReference type="SUPFAM" id="SSF51621">
    <property type="entry name" value="Phosphoenolpyruvate/pyruvate domain"/>
    <property type="match status" value="1"/>
</dbReference>
<evidence type="ECO:0000313" key="20">
    <source>
        <dbReference type="Proteomes" id="UP000031433"/>
    </source>
</evidence>
<evidence type="ECO:0000256" key="9">
    <source>
        <dbReference type="ARBA" id="ARBA00022741"/>
    </source>
</evidence>
<gene>
    <name evidence="19" type="ORF">SE37_10825</name>
</gene>
<reference evidence="19 20" key="1">
    <citation type="submission" date="2015-01" db="EMBL/GenBank/DDBJ databases">
        <title>Genome sequence of the anaerobic bacterium Geobacter soli GSS01, a dissimilatory Fe(III) reducer from soil.</title>
        <authorList>
            <person name="Yang G."/>
            <person name="Zhou S."/>
        </authorList>
    </citation>
    <scope>NUCLEOTIDE SEQUENCE [LARGE SCALE GENOMIC DNA]</scope>
    <source>
        <strain evidence="19 20">GSS01</strain>
    </source>
</reference>
<dbReference type="Pfam" id="PF01326">
    <property type="entry name" value="PPDK_N"/>
    <property type="match status" value="1"/>
</dbReference>
<dbReference type="GO" id="GO:0008986">
    <property type="term" value="F:pyruvate, water dikinase activity"/>
    <property type="evidence" value="ECO:0007669"/>
    <property type="project" value="UniProtKB-EC"/>
</dbReference>
<dbReference type="Pfam" id="PF00391">
    <property type="entry name" value="PEP-utilizers"/>
    <property type="match status" value="1"/>
</dbReference>
<dbReference type="AlphaFoldDB" id="A0A0C1QQU4"/>
<dbReference type="FunFam" id="3.30.470.20:FF:000017">
    <property type="entry name" value="Phosphoenolpyruvate synthase"/>
    <property type="match status" value="1"/>
</dbReference>
<evidence type="ECO:0000256" key="14">
    <source>
        <dbReference type="ARBA" id="ARBA00047700"/>
    </source>
</evidence>
<dbReference type="NCBIfam" id="NF005057">
    <property type="entry name" value="PRK06464.1"/>
    <property type="match status" value="1"/>
</dbReference>
<evidence type="ECO:0000256" key="5">
    <source>
        <dbReference type="ARBA" id="ARBA00011996"/>
    </source>
</evidence>
<evidence type="ECO:0000256" key="12">
    <source>
        <dbReference type="ARBA" id="ARBA00022842"/>
    </source>
</evidence>
<proteinExistence type="inferred from homology"/>
<evidence type="ECO:0000256" key="1">
    <source>
        <dbReference type="ARBA" id="ARBA00001946"/>
    </source>
</evidence>
<dbReference type="InterPro" id="IPR040442">
    <property type="entry name" value="Pyrv_kinase-like_dom_sf"/>
</dbReference>
<comment type="caution">
    <text evidence="19">The sequence shown here is derived from an EMBL/GenBank/DDBJ whole genome shotgun (WGS) entry which is preliminary data.</text>
</comment>
<keyword evidence="19" id="KW-0670">Pyruvate</keyword>
<keyword evidence="10 15" id="KW-0418">Kinase</keyword>
<dbReference type="PRINTS" id="PR01736">
    <property type="entry name" value="PHPHTRNFRASE"/>
</dbReference>
<dbReference type="PROSITE" id="PS00370">
    <property type="entry name" value="PEP_ENZYMES_PHOS_SITE"/>
    <property type="match status" value="1"/>
</dbReference>
<feature type="domain" description="PEP-utilising enzyme mobile" evidence="16">
    <location>
        <begin position="389"/>
        <end position="459"/>
    </location>
</feature>
<dbReference type="InterPro" id="IPR000121">
    <property type="entry name" value="PEP_util_C"/>
</dbReference>
<dbReference type="InterPro" id="IPR006319">
    <property type="entry name" value="PEP_synth"/>
</dbReference>
<dbReference type="Gene3D" id="3.30.1490.20">
    <property type="entry name" value="ATP-grasp fold, A domain"/>
    <property type="match status" value="1"/>
</dbReference>
<dbReference type="SUPFAM" id="SSF52009">
    <property type="entry name" value="Phosphohistidine domain"/>
    <property type="match status" value="1"/>
</dbReference>
<evidence type="ECO:0000256" key="10">
    <source>
        <dbReference type="ARBA" id="ARBA00022777"/>
    </source>
</evidence>
<evidence type="ECO:0000259" key="16">
    <source>
        <dbReference type="Pfam" id="PF00391"/>
    </source>
</evidence>
<evidence type="ECO:0000256" key="15">
    <source>
        <dbReference type="PIRNR" id="PIRNR000854"/>
    </source>
</evidence>
<dbReference type="SUPFAM" id="SSF56059">
    <property type="entry name" value="Glutathione synthetase ATP-binding domain-like"/>
    <property type="match status" value="1"/>
</dbReference>
<name>A0A0C1QQU4_9BACT</name>
<feature type="domain" description="PEP-utilising enzyme C-terminal" evidence="18">
    <location>
        <begin position="485"/>
        <end position="792"/>
    </location>
</feature>
<evidence type="ECO:0000256" key="3">
    <source>
        <dbReference type="ARBA" id="ARBA00004742"/>
    </source>
</evidence>